<dbReference type="InterPro" id="IPR002415">
    <property type="entry name" value="H/ACA_rnp_Nhp2-like"/>
</dbReference>
<sequence length="149" mass="16181">MKDGDLPETTTLDSSLLDALSPIAHPLADKKLGKRVLRTVKKGSKHRFIRRGVKEVVKALRKGDKGLVVMAGDISPMDVLTHIPLLAEENGSGYVFVTSKESLGLASSTKRPTSCVMISNSSAAKIKEEVEEYATSYQEVLQEVLQLVS</sequence>
<gene>
    <name evidence="8" type="ORF">MELLADRAFT_34068</name>
</gene>
<reference evidence="9" key="1">
    <citation type="journal article" date="2011" name="Proc. Natl. Acad. Sci. U.S.A.">
        <title>Obligate biotrophy features unraveled by the genomic analysis of rust fungi.</title>
        <authorList>
            <person name="Duplessis S."/>
            <person name="Cuomo C.A."/>
            <person name="Lin Y.-C."/>
            <person name="Aerts A."/>
            <person name="Tisserant E."/>
            <person name="Veneault-Fourrey C."/>
            <person name="Joly D.L."/>
            <person name="Hacquard S."/>
            <person name="Amselem J."/>
            <person name="Cantarel B.L."/>
            <person name="Chiu R."/>
            <person name="Coutinho P.M."/>
            <person name="Feau N."/>
            <person name="Field M."/>
            <person name="Frey P."/>
            <person name="Gelhaye E."/>
            <person name="Goldberg J."/>
            <person name="Grabherr M.G."/>
            <person name="Kodira C.D."/>
            <person name="Kohler A."/>
            <person name="Kuees U."/>
            <person name="Lindquist E.A."/>
            <person name="Lucas S.M."/>
            <person name="Mago R."/>
            <person name="Mauceli E."/>
            <person name="Morin E."/>
            <person name="Murat C."/>
            <person name="Pangilinan J.L."/>
            <person name="Park R."/>
            <person name="Pearson M."/>
            <person name="Quesneville H."/>
            <person name="Rouhier N."/>
            <person name="Sakthikumar S."/>
            <person name="Salamov A.A."/>
            <person name="Schmutz J."/>
            <person name="Selles B."/>
            <person name="Shapiro H."/>
            <person name="Tanguay P."/>
            <person name="Tuskan G.A."/>
            <person name="Henrissat B."/>
            <person name="Van de Peer Y."/>
            <person name="Rouze P."/>
            <person name="Ellis J.G."/>
            <person name="Dodds P.N."/>
            <person name="Schein J.E."/>
            <person name="Zhong S."/>
            <person name="Hamelin R.C."/>
            <person name="Grigoriev I.V."/>
            <person name="Szabo L.J."/>
            <person name="Martin F."/>
        </authorList>
    </citation>
    <scope>NUCLEOTIDE SEQUENCE [LARGE SCALE GENOMIC DNA]</scope>
    <source>
        <strain evidence="9">98AG31 / pathotype 3-4-7</strain>
    </source>
</reference>
<keyword evidence="5 6" id="KW-0687">Ribonucleoprotein</keyword>
<feature type="domain" description="Ribosomal protein eL8/eL30/eS12/Gadd45" evidence="7">
    <location>
        <begin position="36"/>
        <end position="126"/>
    </location>
</feature>
<dbReference type="InParanoid" id="F4RBP3"/>
<dbReference type="SUPFAM" id="SSF55315">
    <property type="entry name" value="L30e-like"/>
    <property type="match status" value="1"/>
</dbReference>
<keyword evidence="9" id="KW-1185">Reference proteome</keyword>
<comment type="function">
    <text evidence="6">Common component of the spliceosome and rRNA processing machinery.</text>
</comment>
<dbReference type="VEuPathDB" id="FungiDB:MELLADRAFT_34068"/>
<protein>
    <recommendedName>
        <fullName evidence="6">H/ACA ribonucleoprotein complex subunit 2</fullName>
    </recommendedName>
    <alternativeName>
        <fullName evidence="6">Nucleolar protein family A member 2</fullName>
    </alternativeName>
</protein>
<dbReference type="InterPro" id="IPR018492">
    <property type="entry name" value="Ribosomal_eL8/Nhp2"/>
</dbReference>
<evidence type="ECO:0000313" key="9">
    <source>
        <dbReference type="Proteomes" id="UP000001072"/>
    </source>
</evidence>
<dbReference type="EMBL" id="GL883095">
    <property type="protein sequence ID" value="EGG10135.1"/>
    <property type="molecule type" value="Genomic_DNA"/>
</dbReference>
<dbReference type="GO" id="GO:0031429">
    <property type="term" value="C:box H/ACA snoRNP complex"/>
    <property type="evidence" value="ECO:0007669"/>
    <property type="project" value="UniProtKB-UniRule"/>
</dbReference>
<evidence type="ECO:0000256" key="3">
    <source>
        <dbReference type="ARBA" id="ARBA00022884"/>
    </source>
</evidence>
<dbReference type="Pfam" id="PF01248">
    <property type="entry name" value="Ribosomal_L7Ae"/>
    <property type="match status" value="1"/>
</dbReference>
<evidence type="ECO:0000256" key="6">
    <source>
        <dbReference type="RuleBase" id="RU366039"/>
    </source>
</evidence>
<dbReference type="InterPro" id="IPR050257">
    <property type="entry name" value="eL8/uL1-like"/>
</dbReference>
<dbReference type="GeneID" id="18927360"/>
<evidence type="ECO:0000256" key="2">
    <source>
        <dbReference type="ARBA" id="ARBA00007337"/>
    </source>
</evidence>
<dbReference type="GO" id="GO:0000398">
    <property type="term" value="P:mRNA splicing, via spliceosome"/>
    <property type="evidence" value="ECO:0007669"/>
    <property type="project" value="UniProtKB-UniRule"/>
</dbReference>
<keyword evidence="4 6" id="KW-0539">Nucleus</keyword>
<name>F4RBP3_MELLP</name>
<dbReference type="FunCoup" id="F4RBP3">
    <property type="interactions" value="396"/>
</dbReference>
<keyword evidence="3 6" id="KW-0694">RNA-binding</keyword>
<dbReference type="Proteomes" id="UP000001072">
    <property type="component" value="Unassembled WGS sequence"/>
</dbReference>
<dbReference type="PRINTS" id="PR00883">
    <property type="entry name" value="NUCLEARHMG"/>
</dbReference>
<dbReference type="KEGG" id="mlr:MELLADRAFT_34068"/>
<proteinExistence type="inferred from homology"/>
<accession>F4RBP3</accession>
<comment type="subcellular location">
    <subcellularLocation>
        <location evidence="1 6">Nucleus</location>
        <location evidence="1 6">Nucleolus</location>
    </subcellularLocation>
</comment>
<evidence type="ECO:0000259" key="7">
    <source>
        <dbReference type="Pfam" id="PF01248"/>
    </source>
</evidence>
<dbReference type="PRINTS" id="PR00881">
    <property type="entry name" value="L7ARS6FAMILY"/>
</dbReference>
<dbReference type="RefSeq" id="XP_007406436.1">
    <property type="nucleotide sequence ID" value="XM_007406374.1"/>
</dbReference>
<comment type="similarity">
    <text evidence="2 6">Belongs to the eukaryotic ribosomal protein eL8 family.</text>
</comment>
<dbReference type="STRING" id="747676.F4RBP3"/>
<evidence type="ECO:0000256" key="5">
    <source>
        <dbReference type="ARBA" id="ARBA00023274"/>
    </source>
</evidence>
<evidence type="ECO:0000256" key="1">
    <source>
        <dbReference type="ARBA" id="ARBA00004604"/>
    </source>
</evidence>
<dbReference type="GO" id="GO:0031118">
    <property type="term" value="P:rRNA pseudouridine synthesis"/>
    <property type="evidence" value="ECO:0007669"/>
    <property type="project" value="EnsemblFungi"/>
</dbReference>
<dbReference type="OrthoDB" id="5364946at2759"/>
<dbReference type="AlphaFoldDB" id="F4RBP3"/>
<dbReference type="InterPro" id="IPR029064">
    <property type="entry name" value="Ribosomal_eL30-like_sf"/>
</dbReference>
<evidence type="ECO:0000313" key="8">
    <source>
        <dbReference type="EMBL" id="EGG10135.1"/>
    </source>
</evidence>
<dbReference type="PANTHER" id="PTHR23105">
    <property type="entry name" value="RIBOSOMAL PROTEIN L7AE FAMILY MEMBER"/>
    <property type="match status" value="1"/>
</dbReference>
<dbReference type="eggNOG" id="KOG3167">
    <property type="taxonomic scope" value="Eukaryota"/>
</dbReference>
<dbReference type="InterPro" id="IPR004038">
    <property type="entry name" value="Ribosomal_eL8/eL30/eS12/Gad45"/>
</dbReference>
<dbReference type="GO" id="GO:0031120">
    <property type="term" value="P:snRNA pseudouridine synthesis"/>
    <property type="evidence" value="ECO:0007669"/>
    <property type="project" value="UniProtKB-UniRule"/>
</dbReference>
<organism evidence="9">
    <name type="scientific">Melampsora larici-populina (strain 98AG31 / pathotype 3-4-7)</name>
    <name type="common">Poplar leaf rust fungus</name>
    <dbReference type="NCBI Taxonomy" id="747676"/>
    <lineage>
        <taxon>Eukaryota</taxon>
        <taxon>Fungi</taxon>
        <taxon>Dikarya</taxon>
        <taxon>Basidiomycota</taxon>
        <taxon>Pucciniomycotina</taxon>
        <taxon>Pucciniomycetes</taxon>
        <taxon>Pucciniales</taxon>
        <taxon>Melampsoraceae</taxon>
        <taxon>Melampsora</taxon>
    </lineage>
</organism>
<dbReference type="FunFam" id="3.30.1330.30:FF:000026">
    <property type="entry name" value="H/ACA ribonucleoprotein complex subunit 2"/>
    <property type="match status" value="1"/>
</dbReference>
<comment type="function">
    <text evidence="6">Required for ribosome biogenesis. Part of a complex which catalyzes pseudouridylation of rRNA. This involves the isomerization of uridine such that the ribose is subsequently attached to C5, instead of the normal N1. Pseudouridine ('psi') residues may serve to stabilize the conformation of rRNAs.</text>
</comment>
<dbReference type="HOGENOM" id="CLU_084513_1_1_1"/>
<dbReference type="Gene3D" id="3.30.1330.30">
    <property type="match status" value="1"/>
</dbReference>
<evidence type="ECO:0000256" key="4">
    <source>
        <dbReference type="ARBA" id="ARBA00023242"/>
    </source>
</evidence>
<dbReference type="GO" id="GO:0034513">
    <property type="term" value="F:box H/ACA snoRNA binding"/>
    <property type="evidence" value="ECO:0007669"/>
    <property type="project" value="EnsemblFungi"/>
</dbReference>